<dbReference type="PANTHER" id="PTHR46127:SF1">
    <property type="entry name" value="CILIA- AND FLAGELLA-ASSOCIATED PROTEIN 65"/>
    <property type="match status" value="1"/>
</dbReference>
<sequence length="890" mass="93555">MFRASLSFLFLFAALTFFPSSTTMAESSSYSALPPGSQTNAKLALHIKSAAVKQRCAAIDALPCSQYVTSGAIQTGYDVYIVAANASIAFGIGGMEFAIDYDGAAGSGLDIFGWERCSDLEFPSNTWPASGEGTILTWATCEETEISTEGVHAIGGAFYVYAYSQDEFNIIPRPVANGLIAVADCEGGQTEVPSSQVGSLTFGSGTPGCNPCVESCADCTTVPSLLNFGTAEMGSGQVQLSTTITNNAASPLLGTVALAGNDCQQFSIISGGGPLNLATGQSQEVVVQFAPDFTGEGLQTCSLVAGDCGFVDLQGVGTLPPQDCAVTPESLNFGDQVVGTTTMDSFVIRNTNTTFQRIMDVDLGTGATCSDFSINPSGRITIPPADSVTINVSFTPSAGGTRTCSVEVTDDCEFTVPLSGNGLSESCELTPDSADYGVVPIGTSADRVFRITNTGGVLVSGNLLSTFCDGFSVVGSSFYQLQPGQFQDFTIRFQPTQEREYNCTFESGCGLAEVFGVGISGTTSAPQTAAKLAFHLTTPVTKSQCADTPSVPCSQFVSEGVVGTAYTAYVAVANLDLNEGFLGTDFGLNYGPNLEIYEWTACSDLEFPSAAWPASGTGNVLTWQACQQNYIPGYGDEGGVEFVGALYLYAYGAETLSIGPRPVPAPSPNVADCDGHESPVLEPCQGSVAFGGGFGYNPCDLATPVRLVSSVAARQGNDIEFRWQVEEDAGLGQAIYRLQESGIYEPISPLLFGEDGSYSYTLQRAPVEAVTYWIGANERDGSRTWIGSFDVGVGALKPALAVSQNRPNPFASATRLSFETSVSGWAEVSVFDLNGREVARPFAQSVNEGTHEVTWNGKDQRGHELSSGVYLYRVSAAGKTITKKMLLVRD</sequence>
<dbReference type="InterPro" id="IPR052614">
    <property type="entry name" value="CFAP65"/>
</dbReference>
<dbReference type="InterPro" id="IPR026444">
    <property type="entry name" value="Secre_tail"/>
</dbReference>
<dbReference type="Gene3D" id="2.60.40.10">
    <property type="entry name" value="Immunoglobulins"/>
    <property type="match status" value="3"/>
</dbReference>
<evidence type="ECO:0000256" key="1">
    <source>
        <dbReference type="ARBA" id="ARBA00004496"/>
    </source>
</evidence>
<dbReference type="PANTHER" id="PTHR46127">
    <property type="entry name" value="CILIA- AND FLAGELLA-ASSOCIATED PROTEIN 65"/>
    <property type="match status" value="1"/>
</dbReference>
<feature type="domain" description="Abnormal spindle-like microcephaly-associated protein ASH" evidence="5">
    <location>
        <begin position="329"/>
        <end position="412"/>
    </location>
</feature>
<comment type="caution">
    <text evidence="6">The sequence shown here is derived from an EMBL/GenBank/DDBJ whole genome shotgun (WGS) entry which is preliminary data.</text>
</comment>
<feature type="chain" id="PRO_5030744372" evidence="3">
    <location>
        <begin position="26"/>
        <end position="890"/>
    </location>
</feature>
<evidence type="ECO:0000256" key="2">
    <source>
        <dbReference type="ARBA" id="ARBA00022490"/>
    </source>
</evidence>
<keyword evidence="2" id="KW-0963">Cytoplasm</keyword>
<evidence type="ECO:0000256" key="3">
    <source>
        <dbReference type="SAM" id="SignalP"/>
    </source>
</evidence>
<dbReference type="NCBIfam" id="TIGR04183">
    <property type="entry name" value="Por_Secre_tail"/>
    <property type="match status" value="1"/>
</dbReference>
<dbReference type="Proteomes" id="UP000547674">
    <property type="component" value="Unassembled WGS sequence"/>
</dbReference>
<keyword evidence="3" id="KW-0732">Signal</keyword>
<dbReference type="EMBL" id="JABDJR010000608">
    <property type="protein sequence ID" value="NNF08075.1"/>
    <property type="molecule type" value="Genomic_DNA"/>
</dbReference>
<evidence type="ECO:0000313" key="6">
    <source>
        <dbReference type="EMBL" id="NNF08075.1"/>
    </source>
</evidence>
<evidence type="ECO:0000313" key="7">
    <source>
        <dbReference type="Proteomes" id="UP000547674"/>
    </source>
</evidence>
<dbReference type="GO" id="GO:0005737">
    <property type="term" value="C:cytoplasm"/>
    <property type="evidence" value="ECO:0007669"/>
    <property type="project" value="UniProtKB-SubCell"/>
</dbReference>
<feature type="signal peptide" evidence="3">
    <location>
        <begin position="1"/>
        <end position="25"/>
    </location>
</feature>
<dbReference type="Gene3D" id="2.60.40.4070">
    <property type="match status" value="1"/>
</dbReference>
<dbReference type="InterPro" id="IPR013783">
    <property type="entry name" value="Ig-like_fold"/>
</dbReference>
<evidence type="ECO:0000259" key="5">
    <source>
        <dbReference type="Pfam" id="PF15780"/>
    </source>
</evidence>
<dbReference type="Pfam" id="PF13860">
    <property type="entry name" value="FlgD_ig"/>
    <property type="match status" value="1"/>
</dbReference>
<comment type="subcellular location">
    <subcellularLocation>
        <location evidence="1">Cytoplasm</location>
    </subcellularLocation>
</comment>
<feature type="domain" description="FlgD/Vpr Ig-like" evidence="4">
    <location>
        <begin position="812"/>
        <end position="877"/>
    </location>
</feature>
<accession>A0A7Y2H3I1</accession>
<dbReference type="InterPro" id="IPR025965">
    <property type="entry name" value="FlgD/Vpr_Ig-like"/>
</dbReference>
<proteinExistence type="predicted"/>
<reference evidence="6 7" key="1">
    <citation type="submission" date="2020-03" db="EMBL/GenBank/DDBJ databases">
        <title>Metabolic flexibility allows generalist bacteria to become dominant in a frequently disturbed ecosystem.</title>
        <authorList>
            <person name="Chen Y.-J."/>
            <person name="Leung P.M."/>
            <person name="Bay S.K."/>
            <person name="Hugenholtz P."/>
            <person name="Kessler A.J."/>
            <person name="Shelley G."/>
            <person name="Waite D.W."/>
            <person name="Cook P.L."/>
            <person name="Greening C."/>
        </authorList>
    </citation>
    <scope>NUCLEOTIDE SEQUENCE [LARGE SCALE GENOMIC DNA]</scope>
    <source>
        <strain evidence="6">SS_bin_28</strain>
    </source>
</reference>
<name>A0A7Y2H3I1_UNCEI</name>
<dbReference type="AlphaFoldDB" id="A0A7Y2H3I1"/>
<evidence type="ECO:0000259" key="4">
    <source>
        <dbReference type="Pfam" id="PF13860"/>
    </source>
</evidence>
<dbReference type="Pfam" id="PF15780">
    <property type="entry name" value="ASH"/>
    <property type="match status" value="1"/>
</dbReference>
<organism evidence="6 7">
    <name type="scientific">Eiseniibacteriota bacterium</name>
    <dbReference type="NCBI Taxonomy" id="2212470"/>
    <lineage>
        <taxon>Bacteria</taxon>
        <taxon>Candidatus Eiseniibacteriota</taxon>
    </lineage>
</organism>
<dbReference type="InterPro" id="IPR031549">
    <property type="entry name" value="ASH"/>
</dbReference>
<dbReference type="NCBIfam" id="NF012200">
    <property type="entry name" value="choice_anch_D"/>
    <property type="match status" value="3"/>
</dbReference>
<protein>
    <submittedName>
        <fullName evidence="6">Choice-of-anchor D domain-containing protein</fullName>
    </submittedName>
</protein>
<gene>
    <name evidence="6" type="ORF">HKN21_15030</name>
</gene>